<dbReference type="RefSeq" id="WP_067190927.1">
    <property type="nucleotide sequence ID" value="NZ_CP126965.1"/>
</dbReference>
<keyword evidence="1" id="KW-1133">Transmembrane helix</keyword>
<evidence type="ECO:0000313" key="4">
    <source>
        <dbReference type="EMBL" id="TFH98006.1"/>
    </source>
</evidence>
<protein>
    <recommendedName>
        <fullName evidence="2">Putative Flp pilus-assembly TadG-like N-terminal domain-containing protein</fullName>
    </recommendedName>
</protein>
<reference evidence="3 5" key="1">
    <citation type="submission" date="2017-02" db="EMBL/GenBank/DDBJ databases">
        <authorList>
            <person name="Peterson S.W."/>
        </authorList>
    </citation>
    <scope>NUCLEOTIDE SEQUENCE [LARGE SCALE GENOMIC DNA]</scope>
    <source>
        <strain evidence="3 5">2B3F</strain>
    </source>
</reference>
<proteinExistence type="predicted"/>
<organism evidence="3 5">
    <name type="scientific">Micrococcus lylae</name>
    <dbReference type="NCBI Taxonomy" id="1273"/>
    <lineage>
        <taxon>Bacteria</taxon>
        <taxon>Bacillati</taxon>
        <taxon>Actinomycetota</taxon>
        <taxon>Actinomycetes</taxon>
        <taxon>Micrococcales</taxon>
        <taxon>Micrococcaceae</taxon>
        <taxon>Micrococcus</taxon>
    </lineage>
</organism>
<name>A0A1R4IYJ2_9MICC</name>
<evidence type="ECO:0000256" key="1">
    <source>
        <dbReference type="SAM" id="Phobius"/>
    </source>
</evidence>
<evidence type="ECO:0000259" key="2">
    <source>
        <dbReference type="Pfam" id="PF13400"/>
    </source>
</evidence>
<dbReference type="Proteomes" id="UP000297477">
    <property type="component" value="Unassembled WGS sequence"/>
</dbReference>
<dbReference type="InterPro" id="IPR028087">
    <property type="entry name" value="Tad_N"/>
</dbReference>
<accession>A0A1R4IYJ2</accession>
<sequence>MRRRLAAEDGQTTPLVIGMTVIVLALVLVMFAATWVNVQARQLQSLADGAAASGAEAVAFALDTGPGLALTDAEARQAVNEYLAAVGATETVPGLAGVHAHVAPDDTTVVVTLTGTADVLPLPPAFADVLPARVPISAEGSSRTSLQR</sequence>
<keyword evidence="1" id="KW-0472">Membrane</keyword>
<dbReference type="AlphaFoldDB" id="A0A1R4IYJ2"/>
<keyword evidence="1" id="KW-0812">Transmembrane</keyword>
<feature type="transmembrane region" description="Helical" evidence="1">
    <location>
        <begin position="12"/>
        <end position="36"/>
    </location>
</feature>
<reference evidence="4 6" key="2">
    <citation type="submission" date="2019-03" db="EMBL/GenBank/DDBJ databases">
        <title>Reclassification of Micrococcus aloeverae and Micrococcus yunnanensis as later heterotypic synonyms of Micrococcus luteus.</title>
        <authorList>
            <person name="Huang C.-H."/>
        </authorList>
    </citation>
    <scope>NUCLEOTIDE SEQUENCE [LARGE SCALE GENOMIC DNA]</scope>
    <source>
        <strain evidence="4 6">BCRC 12151</strain>
    </source>
</reference>
<dbReference type="Proteomes" id="UP000196230">
    <property type="component" value="Unassembled WGS sequence"/>
</dbReference>
<evidence type="ECO:0000313" key="5">
    <source>
        <dbReference type="Proteomes" id="UP000196230"/>
    </source>
</evidence>
<evidence type="ECO:0000313" key="6">
    <source>
        <dbReference type="Proteomes" id="UP000297477"/>
    </source>
</evidence>
<evidence type="ECO:0000313" key="3">
    <source>
        <dbReference type="EMBL" id="SJN24910.1"/>
    </source>
</evidence>
<feature type="domain" description="Putative Flp pilus-assembly TadG-like N-terminal" evidence="2">
    <location>
        <begin position="10"/>
        <end position="55"/>
    </location>
</feature>
<dbReference type="EMBL" id="SPKT01000027">
    <property type="protein sequence ID" value="TFH98006.1"/>
    <property type="molecule type" value="Genomic_DNA"/>
</dbReference>
<dbReference type="EMBL" id="FUKP01000035">
    <property type="protein sequence ID" value="SJN24910.1"/>
    <property type="molecule type" value="Genomic_DNA"/>
</dbReference>
<dbReference type="Pfam" id="PF13400">
    <property type="entry name" value="Tad"/>
    <property type="match status" value="1"/>
</dbReference>
<gene>
    <name evidence="4" type="ORF">E4A49_10750</name>
    <name evidence="3" type="ORF">FM125_05410</name>
</gene>
<keyword evidence="6" id="KW-1185">Reference proteome</keyword>